<dbReference type="InterPro" id="IPR000064">
    <property type="entry name" value="NLP_P60_dom"/>
</dbReference>
<feature type="domain" description="NlpC/P60" evidence="5">
    <location>
        <begin position="1"/>
        <end position="134"/>
    </location>
</feature>
<keyword evidence="7" id="KW-1185">Reference proteome</keyword>
<name>A0ABN4MMA7_9PSED</name>
<dbReference type="RefSeq" id="WP_064379821.1">
    <property type="nucleotide sequence ID" value="NZ_CP014205.2"/>
</dbReference>
<dbReference type="Pfam" id="PF00182">
    <property type="entry name" value="Glyco_hydro_19"/>
    <property type="match status" value="1"/>
</dbReference>
<evidence type="ECO:0000256" key="2">
    <source>
        <dbReference type="ARBA" id="ARBA00022670"/>
    </source>
</evidence>
<organism evidence="6 7">
    <name type="scientific">Pseudomonas glycinae</name>
    <dbReference type="NCBI Taxonomy" id="1785145"/>
    <lineage>
        <taxon>Bacteria</taxon>
        <taxon>Pseudomonadati</taxon>
        <taxon>Pseudomonadota</taxon>
        <taxon>Gammaproteobacteria</taxon>
        <taxon>Pseudomonadales</taxon>
        <taxon>Pseudomonadaceae</taxon>
        <taxon>Pseudomonas</taxon>
    </lineage>
</organism>
<keyword evidence="4" id="KW-0788">Thiol protease</keyword>
<accession>A0ABN4MMA7</accession>
<proteinExistence type="inferred from homology"/>
<dbReference type="Gene3D" id="3.90.1720.10">
    <property type="entry name" value="endopeptidase domain like (from Nostoc punctiforme)"/>
    <property type="match status" value="1"/>
</dbReference>
<dbReference type="Proteomes" id="UP000075187">
    <property type="component" value="Chromosome"/>
</dbReference>
<evidence type="ECO:0000256" key="1">
    <source>
        <dbReference type="ARBA" id="ARBA00007074"/>
    </source>
</evidence>
<comment type="similarity">
    <text evidence="1">Belongs to the peptidase C40 family.</text>
</comment>
<protein>
    <recommendedName>
        <fullName evidence="5">NlpC/P60 domain-containing protein</fullName>
    </recommendedName>
</protein>
<evidence type="ECO:0000313" key="7">
    <source>
        <dbReference type="Proteomes" id="UP000075187"/>
    </source>
</evidence>
<evidence type="ECO:0000256" key="4">
    <source>
        <dbReference type="ARBA" id="ARBA00022807"/>
    </source>
</evidence>
<keyword evidence="2" id="KW-0645">Protease</keyword>
<dbReference type="InterPro" id="IPR038765">
    <property type="entry name" value="Papain-like_cys_pep_sf"/>
</dbReference>
<keyword evidence="3" id="KW-0378">Hydrolase</keyword>
<gene>
    <name evidence="6" type="ORF">AWU82_07100</name>
</gene>
<evidence type="ECO:0000313" key="6">
    <source>
        <dbReference type="EMBL" id="AMQ83075.1"/>
    </source>
</evidence>
<reference evidence="6" key="1">
    <citation type="submission" date="2017-12" db="EMBL/GenBank/DDBJ databases">
        <title>Pseudomonas sp. MS586 complete sequence.</title>
        <authorList>
            <person name="Lu S."/>
            <person name="Deng P."/>
        </authorList>
    </citation>
    <scope>NUCLEOTIDE SEQUENCE</scope>
    <source>
        <strain evidence="6">MS586</strain>
    </source>
</reference>
<dbReference type="InterPro" id="IPR000726">
    <property type="entry name" value="Glyco_hydro_19_cat"/>
</dbReference>
<dbReference type="SUPFAM" id="SSF53955">
    <property type="entry name" value="Lysozyme-like"/>
    <property type="match status" value="1"/>
</dbReference>
<dbReference type="InterPro" id="IPR023346">
    <property type="entry name" value="Lysozyme-like_dom_sf"/>
</dbReference>
<dbReference type="SUPFAM" id="SSF54001">
    <property type="entry name" value="Cysteine proteinases"/>
    <property type="match status" value="1"/>
</dbReference>
<dbReference type="Gene3D" id="1.10.530.10">
    <property type="match status" value="1"/>
</dbReference>
<sequence>MTTGVLEQRPLYTKGDYVYGGGKGKDTDGDGKKEIDCSTLVWEMLKAAGYNVPYNNTALLKTNVDNYDVIEWKDVLPGDIALWPTHTGFVEDIDVENRSGNFFGSQNSTGPASAKFGNGSNYWRMPIKFLRVKEIFKTGSQPASTPAPTPTAPTAPAAAPIMNFQFPFRKADGTQFKDSEEVFKALEGETSGNFLLGNHGFWHGGIHISHRIAPQCMRDEPIRCIGDGVVVAYRLNEDYLATAFEASNSTEVLKYSNSFCLVRHDYKSPPNKEVTPNTENELVFYSLYMHLLPYDRYADDPEQPGAPKIKMIASGFKARSDILGASGCVEYGSISAGTEIEILEEHSDHVHAKGKLIKGTVGGRTPGQDFWFAYKQNGIAYPRGDGSPSWSAITAPERKKPDYWKGKVRAVVSGTGLTLRAAPSTQSHGALAGAAIRQVNSLGQNADLVLCTNSIIEFDSGKVFSLKIGSKFFKMAECSFVPSASGAATGLKSHSTPVPATFWACVEKPYVQLQGLVPTEFDKIVPMDTAIKAGDTIGFLGLNETLAGPDGGVSRSYQVHVEIFSADPKIEDFLKNKANVKQGKQYLHLPANTNLRSKPPQTGVVTISNESFVELGKAVLYKDTEEWYEITIIDNAESKTGLLKKEGAKLLSQHDWEKLGFRVVKESNSNSDGFLDPGDMPDFFQALYKDLDKFGNKDQKVTPEDFPIALKNVEFRNHWSKLIAYHPTEWRSKSDSAKWARLDTLLEGNPSVLKHEKERIDSLIFWDDPVTQSKGVGDGNVWHFHPIAMIGNMMPSSGTNMCKKCGSNIALTNALMRSICPSSVADTFISEFVTVANELFPKYGVNTCSQVFHIMGQGKHETFQFSAFRESLNYTRRSYTAEKLYRMAPTAINDGFARLGMSLTREEKLEYIDQHLIENDPAYGKHSFGSNQYPHNDYRGRGLLHLTHYANYRECAVAIGVNIDANPNLAQDNMKVAIESGLWFWKSKGIGALADASSSDIDAKIKSVTRVINSGLKELDKREKYTKEIAEKFKAGFGGCSL</sequence>
<dbReference type="PROSITE" id="PS51935">
    <property type="entry name" value="NLPC_P60"/>
    <property type="match status" value="1"/>
</dbReference>
<evidence type="ECO:0000259" key="5">
    <source>
        <dbReference type="PROSITE" id="PS51935"/>
    </source>
</evidence>
<evidence type="ECO:0000256" key="3">
    <source>
        <dbReference type="ARBA" id="ARBA00022801"/>
    </source>
</evidence>
<dbReference type="EMBL" id="CP014205">
    <property type="protein sequence ID" value="AMQ83075.1"/>
    <property type="molecule type" value="Genomic_DNA"/>
</dbReference>